<dbReference type="EMBL" id="CM023489">
    <property type="protein sequence ID" value="KAH6922646.1"/>
    <property type="molecule type" value="Genomic_DNA"/>
</dbReference>
<name>A0ACB7RLG7_HYAAI</name>
<dbReference type="Proteomes" id="UP000821845">
    <property type="component" value="Chromosome 9"/>
</dbReference>
<gene>
    <name evidence="1" type="ORF">HPB50_017455</name>
</gene>
<keyword evidence="2" id="KW-1185">Reference proteome</keyword>
<sequence length="352" mass="39748">MRGAVGGVNWRPTRFVAVNLHPYVCSLCGVISGKTLLLPCAHSLCETCTRGSFEDGTAASCPLDSEAFDEDDCTRITLPARKVNALRAHCWNEDMGCQFVDTLPAVLKHYEEECAFHFVQCPRCGASVQHAALVAHYKAGCHDGTKGPNHGEMLQAGRTSGPMDVSAAVNEFKSLIKNHYQDQLPALESKMNEITEQMMKHGELLKEMSRTLRVTQDTPREHTFHRINLKHDCDGRNLKHVLRGGVLELILWHLKDVYFTVAIDVRESEDTLEVRLRLAGTLETSSLEYDVLSVFLWDKERKMNCLLKRTDEAAFNAEPTVWQHVFWHRYSDLKKRGFFDGGELDFILDVVG</sequence>
<comment type="caution">
    <text evidence="1">The sequence shown here is derived from an EMBL/GenBank/DDBJ whole genome shotgun (WGS) entry which is preliminary data.</text>
</comment>
<accession>A0ACB7RLG7</accession>
<reference evidence="1" key="1">
    <citation type="submission" date="2020-05" db="EMBL/GenBank/DDBJ databases">
        <title>Large-scale comparative analyses of tick genomes elucidate their genetic diversity and vector capacities.</title>
        <authorList>
            <person name="Jia N."/>
            <person name="Wang J."/>
            <person name="Shi W."/>
            <person name="Du L."/>
            <person name="Sun Y."/>
            <person name="Zhan W."/>
            <person name="Jiang J."/>
            <person name="Wang Q."/>
            <person name="Zhang B."/>
            <person name="Ji P."/>
            <person name="Sakyi L.B."/>
            <person name="Cui X."/>
            <person name="Yuan T."/>
            <person name="Jiang B."/>
            <person name="Yang W."/>
            <person name="Lam T.T.-Y."/>
            <person name="Chang Q."/>
            <person name="Ding S."/>
            <person name="Wang X."/>
            <person name="Zhu J."/>
            <person name="Ruan X."/>
            <person name="Zhao L."/>
            <person name="Wei J."/>
            <person name="Que T."/>
            <person name="Du C."/>
            <person name="Cheng J."/>
            <person name="Dai P."/>
            <person name="Han X."/>
            <person name="Huang E."/>
            <person name="Gao Y."/>
            <person name="Liu J."/>
            <person name="Shao H."/>
            <person name="Ye R."/>
            <person name="Li L."/>
            <person name="Wei W."/>
            <person name="Wang X."/>
            <person name="Wang C."/>
            <person name="Yang T."/>
            <person name="Huo Q."/>
            <person name="Li W."/>
            <person name="Guo W."/>
            <person name="Chen H."/>
            <person name="Zhou L."/>
            <person name="Ni X."/>
            <person name="Tian J."/>
            <person name="Zhou Y."/>
            <person name="Sheng Y."/>
            <person name="Liu T."/>
            <person name="Pan Y."/>
            <person name="Xia L."/>
            <person name="Li J."/>
            <person name="Zhao F."/>
            <person name="Cao W."/>
        </authorList>
    </citation>
    <scope>NUCLEOTIDE SEQUENCE</scope>
    <source>
        <strain evidence="1">Hyas-2018</strain>
    </source>
</reference>
<protein>
    <submittedName>
        <fullName evidence="1">Uncharacterized protein</fullName>
    </submittedName>
</protein>
<organism evidence="1 2">
    <name type="scientific">Hyalomma asiaticum</name>
    <name type="common">Tick</name>
    <dbReference type="NCBI Taxonomy" id="266040"/>
    <lineage>
        <taxon>Eukaryota</taxon>
        <taxon>Metazoa</taxon>
        <taxon>Ecdysozoa</taxon>
        <taxon>Arthropoda</taxon>
        <taxon>Chelicerata</taxon>
        <taxon>Arachnida</taxon>
        <taxon>Acari</taxon>
        <taxon>Parasitiformes</taxon>
        <taxon>Ixodida</taxon>
        <taxon>Ixodoidea</taxon>
        <taxon>Ixodidae</taxon>
        <taxon>Hyalomminae</taxon>
        <taxon>Hyalomma</taxon>
    </lineage>
</organism>
<evidence type="ECO:0000313" key="2">
    <source>
        <dbReference type="Proteomes" id="UP000821845"/>
    </source>
</evidence>
<proteinExistence type="predicted"/>
<evidence type="ECO:0000313" key="1">
    <source>
        <dbReference type="EMBL" id="KAH6922646.1"/>
    </source>
</evidence>